<keyword evidence="1" id="KW-1133">Transmembrane helix</keyword>
<dbReference type="Pfam" id="PF01944">
    <property type="entry name" value="SpoIIM"/>
    <property type="match status" value="1"/>
</dbReference>
<dbReference type="Proteomes" id="UP000038083">
    <property type="component" value="Unassembled WGS sequence"/>
</dbReference>
<dbReference type="AlphaFoldDB" id="A0A0B7HBQ1"/>
<sequence length="182" mass="21103">MLGKQKKNMVLQVKMIVLSLFFFFLGFSHSTFVLNKKTQITKERQILPITNDEYNYLFDADKDYSSMEIFLNNMRVGFFMSVIGFLSGGTLTVIILYWNGLWLANIFFVALNILPVFEIVYCLKHAPTEIFAFSLFSSIGFKGFLFYKKIFYGDDKDNVIPKPIEFVLPTLLLFFSSIIEVL</sequence>
<keyword evidence="1" id="KW-0472">Membrane</keyword>
<feature type="transmembrane region" description="Helical" evidence="1">
    <location>
        <begin position="104"/>
        <end position="123"/>
    </location>
</feature>
<dbReference type="EMBL" id="CDOG01000012">
    <property type="protein sequence ID" value="CEN36695.1"/>
    <property type="molecule type" value="Genomic_DNA"/>
</dbReference>
<dbReference type="RefSeq" id="WP_041996247.1">
    <property type="nucleotide sequence ID" value="NZ_CDOG01000012.1"/>
</dbReference>
<protein>
    <recommendedName>
        <fullName evidence="4">Stage II sporulation protein M</fullName>
    </recommendedName>
</protein>
<feature type="transmembrane region" description="Helical" evidence="1">
    <location>
        <begin position="76"/>
        <end position="98"/>
    </location>
</feature>
<proteinExistence type="predicted"/>
<evidence type="ECO:0000313" key="2">
    <source>
        <dbReference type="EMBL" id="CEN36695.1"/>
    </source>
</evidence>
<keyword evidence="1" id="KW-0812">Transmembrane</keyword>
<evidence type="ECO:0008006" key="4">
    <source>
        <dbReference type="Google" id="ProtNLM"/>
    </source>
</evidence>
<organism evidence="2 3">
    <name type="scientific">Capnocytophaga cynodegmi</name>
    <dbReference type="NCBI Taxonomy" id="28189"/>
    <lineage>
        <taxon>Bacteria</taxon>
        <taxon>Pseudomonadati</taxon>
        <taxon>Bacteroidota</taxon>
        <taxon>Flavobacteriia</taxon>
        <taxon>Flavobacteriales</taxon>
        <taxon>Flavobacteriaceae</taxon>
        <taxon>Capnocytophaga</taxon>
    </lineage>
</organism>
<dbReference type="InterPro" id="IPR002798">
    <property type="entry name" value="SpoIIM-like"/>
</dbReference>
<gene>
    <name evidence="2" type="ORF">CCYN74_20023</name>
</gene>
<evidence type="ECO:0000313" key="3">
    <source>
        <dbReference type="Proteomes" id="UP000038083"/>
    </source>
</evidence>
<accession>A0A0B7HBQ1</accession>
<name>A0A0B7HBQ1_9FLAO</name>
<dbReference type="OrthoDB" id="10017699at2"/>
<feature type="transmembrane region" description="Helical" evidence="1">
    <location>
        <begin position="15"/>
        <end position="34"/>
    </location>
</feature>
<feature type="transmembrane region" description="Helical" evidence="1">
    <location>
        <begin position="130"/>
        <end position="147"/>
    </location>
</feature>
<reference evidence="2 3" key="1">
    <citation type="submission" date="2015-01" db="EMBL/GenBank/DDBJ databases">
        <authorList>
            <person name="Xiang T."/>
            <person name="Song Y."/>
            <person name="Huang L."/>
            <person name="Wang B."/>
            <person name="Wu P."/>
        </authorList>
    </citation>
    <scope>NUCLEOTIDE SEQUENCE [LARGE SCALE GENOMIC DNA]</scope>
    <source>
        <strain evidence="2 3">Ccy74</strain>
    </source>
</reference>
<evidence type="ECO:0000256" key="1">
    <source>
        <dbReference type="SAM" id="Phobius"/>
    </source>
</evidence>